<evidence type="ECO:0000313" key="2">
    <source>
        <dbReference type="Proteomes" id="UP000478052"/>
    </source>
</evidence>
<comment type="caution">
    <text evidence="1">The sequence shown here is derived from an EMBL/GenBank/DDBJ whole genome shotgun (WGS) entry which is preliminary data.</text>
</comment>
<evidence type="ECO:0000313" key="1">
    <source>
        <dbReference type="EMBL" id="KAF0753836.1"/>
    </source>
</evidence>
<dbReference type="EMBL" id="VUJU01004602">
    <property type="protein sequence ID" value="KAF0753836.1"/>
    <property type="molecule type" value="Genomic_DNA"/>
</dbReference>
<dbReference type="Proteomes" id="UP000478052">
    <property type="component" value="Unassembled WGS sequence"/>
</dbReference>
<gene>
    <name evidence="1" type="ORF">FWK35_00026328</name>
</gene>
<sequence length="423" mass="44673">MDKLYQLEFVVKTMTRCSQPEDEGCGTAISIRFLGNQDQTVCEIPAPADCPSSGVTTVNVGNKYTFPMTGSGKCDPRSLRVSVRLHRMLGPDTLPGRVELASGDLEVPVTANPDRRRRPPSSLSGACAAECDDNAAADDSCEITVPMTSCHDGRTVAVLIVKARVWCYGSMMASPIACPSPCPAPCKSTCPVPCPIPCKPICPTLCKSTCPTPCPKPCKPACPNPCPTPCKPACPIPCKPTCPISCKPACPNPCPTPCKPACPIPCKPACPTPCKPTCPTPCPVPCSGRPALKPSCPTRCSPPPDPCCRKKPASGCDPCRKKTMTIPCCPTGCPQPRPCRRPCCSTSAGSGGLQCPQQQYETVSCEIDGHKMDLRVRKKNFETCSVQRRIANEAEAFACRVMGVVKDMHGLVMDSSNSGGGGN</sequence>
<organism evidence="1 2">
    <name type="scientific">Aphis craccivora</name>
    <name type="common">Cowpea aphid</name>
    <dbReference type="NCBI Taxonomy" id="307492"/>
    <lineage>
        <taxon>Eukaryota</taxon>
        <taxon>Metazoa</taxon>
        <taxon>Ecdysozoa</taxon>
        <taxon>Arthropoda</taxon>
        <taxon>Hexapoda</taxon>
        <taxon>Insecta</taxon>
        <taxon>Pterygota</taxon>
        <taxon>Neoptera</taxon>
        <taxon>Paraneoptera</taxon>
        <taxon>Hemiptera</taxon>
        <taxon>Sternorrhyncha</taxon>
        <taxon>Aphidomorpha</taxon>
        <taxon>Aphidoidea</taxon>
        <taxon>Aphididae</taxon>
        <taxon>Aphidini</taxon>
        <taxon>Aphis</taxon>
        <taxon>Aphis</taxon>
    </lineage>
</organism>
<keyword evidence="2" id="KW-1185">Reference proteome</keyword>
<name>A0A6G0YDY4_APHCR</name>
<dbReference type="AlphaFoldDB" id="A0A6G0YDY4"/>
<dbReference type="PRINTS" id="PR00021">
    <property type="entry name" value="PRORICH"/>
</dbReference>
<proteinExistence type="predicted"/>
<dbReference type="OrthoDB" id="6622576at2759"/>
<accession>A0A6G0YDY4</accession>
<protein>
    <submittedName>
        <fullName evidence="1">Skin secretory protein xP2-like</fullName>
    </submittedName>
</protein>
<reference evidence="1 2" key="1">
    <citation type="submission" date="2019-08" db="EMBL/GenBank/DDBJ databases">
        <title>Whole genome of Aphis craccivora.</title>
        <authorList>
            <person name="Voronova N.V."/>
            <person name="Shulinski R.S."/>
            <person name="Bandarenka Y.V."/>
            <person name="Zhorov D.G."/>
            <person name="Warner D."/>
        </authorList>
    </citation>
    <scope>NUCLEOTIDE SEQUENCE [LARGE SCALE GENOMIC DNA]</scope>
    <source>
        <strain evidence="1">180601</strain>
        <tissue evidence="1">Whole Body</tissue>
    </source>
</reference>
<dbReference type="PRINTS" id="PR01217">
    <property type="entry name" value="PRICHEXTENSN"/>
</dbReference>